<dbReference type="InterPro" id="IPR006091">
    <property type="entry name" value="Acyl-CoA_Oxase/DH_mid-dom"/>
</dbReference>
<reference evidence="6" key="1">
    <citation type="submission" date="2018-11" db="EMBL/GenBank/DDBJ databases">
        <title>Henneguya salminicola genome and transcriptome.</title>
        <authorList>
            <person name="Yahalomi D."/>
            <person name="Atkinson S.D."/>
            <person name="Neuhof M."/>
            <person name="Chang E.S."/>
            <person name="Philippe H."/>
            <person name="Cartwright P."/>
            <person name="Bartholomew J.L."/>
            <person name="Huchon D."/>
        </authorList>
    </citation>
    <scope>NUCLEOTIDE SEQUENCE</scope>
    <source>
        <strain evidence="6">Hz1</strain>
        <tissue evidence="6">Whole</tissue>
    </source>
</reference>
<evidence type="ECO:0000259" key="5">
    <source>
        <dbReference type="Pfam" id="PF02771"/>
    </source>
</evidence>
<dbReference type="SUPFAM" id="SSF56645">
    <property type="entry name" value="Acyl-CoA dehydrogenase NM domain-like"/>
    <property type="match status" value="1"/>
</dbReference>
<feature type="domain" description="Acyl-CoA dehydrogenase/oxidase N-terminal" evidence="5">
    <location>
        <begin position="63"/>
        <end position="161"/>
    </location>
</feature>
<dbReference type="PANTHER" id="PTHR43884:SF9">
    <property type="entry name" value="COMPLEX I ASSEMBLY FACTOR ACAD9, MITOCHONDRIAL"/>
    <property type="match status" value="1"/>
</dbReference>
<dbReference type="GO" id="GO:0050660">
    <property type="term" value="F:flavin adenine dinucleotide binding"/>
    <property type="evidence" value="ECO:0007669"/>
    <property type="project" value="InterPro"/>
</dbReference>
<dbReference type="InterPro" id="IPR013786">
    <property type="entry name" value="AcylCoA_DH/ox_N"/>
</dbReference>
<comment type="cofactor">
    <cofactor evidence="1">
        <name>FAD</name>
        <dbReference type="ChEBI" id="CHEBI:57692"/>
    </cofactor>
</comment>
<dbReference type="PANTHER" id="PTHR43884">
    <property type="entry name" value="ACYL-COA DEHYDROGENASE"/>
    <property type="match status" value="1"/>
</dbReference>
<organism evidence="6">
    <name type="scientific">Henneguya salminicola</name>
    <name type="common">Myxosporean</name>
    <dbReference type="NCBI Taxonomy" id="69463"/>
    <lineage>
        <taxon>Eukaryota</taxon>
        <taxon>Metazoa</taxon>
        <taxon>Cnidaria</taxon>
        <taxon>Myxozoa</taxon>
        <taxon>Myxosporea</taxon>
        <taxon>Bivalvulida</taxon>
        <taxon>Platysporina</taxon>
        <taxon>Myxobolidae</taxon>
        <taxon>Henneguya</taxon>
    </lineage>
</organism>
<dbReference type="GO" id="GO:0003995">
    <property type="term" value="F:acyl-CoA dehydrogenase activity"/>
    <property type="evidence" value="ECO:0007669"/>
    <property type="project" value="InterPro"/>
</dbReference>
<dbReference type="EMBL" id="GHBP01002626">
    <property type="protein sequence ID" value="NDJ93151.1"/>
    <property type="molecule type" value="Transcribed_RNA"/>
</dbReference>
<evidence type="ECO:0000256" key="3">
    <source>
        <dbReference type="ARBA" id="ARBA00022827"/>
    </source>
</evidence>
<proteinExistence type="predicted"/>
<dbReference type="InterPro" id="IPR046373">
    <property type="entry name" value="Acyl-CoA_Oxase/DH_mid-dom_sf"/>
</dbReference>
<keyword evidence="2" id="KW-0285">Flavoprotein</keyword>
<name>A0A6G3MGQ5_HENSL</name>
<protein>
    <submittedName>
        <fullName evidence="6">Very long-chain specific acyl-CoA dehydrogenase, mitochondrial (Trinotate prediction)</fullName>
    </submittedName>
</protein>
<dbReference type="AlphaFoldDB" id="A0A6G3MGQ5"/>
<dbReference type="PROSITE" id="PS00072">
    <property type="entry name" value="ACYL_COA_DH_1"/>
    <property type="match status" value="1"/>
</dbReference>
<sequence>MIYKFALLKRGIKSGLRSISTPNIISLFKENLALFRLTNLVTQYPKVQRNSELNEVIEKKEILDSFLKNNIKPLQYDRAEEVDHDFFKDLLKMGLFSAPKELGGLGFNASQSSLLLECLPKYDLAVAVMFGVQQTIGSNAILKYGSTFLKSTYIPKLSCGEMIGCFCLTESEAGSDASSIKTFAIYDGSNDSWVLNGTKIWFT</sequence>
<accession>A0A6G3MGQ5</accession>
<dbReference type="InterPro" id="IPR037069">
    <property type="entry name" value="AcylCoA_DH/ox_N_sf"/>
</dbReference>
<feature type="domain" description="Acyl-CoA oxidase/dehydrogenase middle" evidence="4">
    <location>
        <begin position="165"/>
        <end position="203"/>
    </location>
</feature>
<evidence type="ECO:0000259" key="4">
    <source>
        <dbReference type="Pfam" id="PF02770"/>
    </source>
</evidence>
<dbReference type="Gene3D" id="2.40.110.10">
    <property type="entry name" value="Butyryl-CoA Dehydrogenase, subunit A, domain 2"/>
    <property type="match status" value="1"/>
</dbReference>
<dbReference type="Pfam" id="PF02771">
    <property type="entry name" value="Acyl-CoA_dh_N"/>
    <property type="match status" value="1"/>
</dbReference>
<dbReference type="InterPro" id="IPR009100">
    <property type="entry name" value="AcylCoA_DH/oxidase_NM_dom_sf"/>
</dbReference>
<evidence type="ECO:0000256" key="1">
    <source>
        <dbReference type="ARBA" id="ARBA00001974"/>
    </source>
</evidence>
<evidence type="ECO:0000313" key="6">
    <source>
        <dbReference type="EMBL" id="NDJ93151.1"/>
    </source>
</evidence>
<evidence type="ECO:0000256" key="2">
    <source>
        <dbReference type="ARBA" id="ARBA00022630"/>
    </source>
</evidence>
<dbReference type="Gene3D" id="1.10.540.10">
    <property type="entry name" value="Acyl-CoA dehydrogenase/oxidase, N-terminal domain"/>
    <property type="match status" value="1"/>
</dbReference>
<dbReference type="InterPro" id="IPR006089">
    <property type="entry name" value="Acyl-CoA_DH_CS"/>
</dbReference>
<keyword evidence="3" id="KW-0274">FAD</keyword>
<dbReference type="Pfam" id="PF02770">
    <property type="entry name" value="Acyl-CoA_dh_M"/>
    <property type="match status" value="1"/>
</dbReference>